<dbReference type="Proteomes" id="UP000199125">
    <property type="component" value="Unassembled WGS sequence"/>
</dbReference>
<organism evidence="1 2">
    <name type="scientific">Paracoccus alkenifer</name>
    <dbReference type="NCBI Taxonomy" id="65735"/>
    <lineage>
        <taxon>Bacteria</taxon>
        <taxon>Pseudomonadati</taxon>
        <taxon>Pseudomonadota</taxon>
        <taxon>Alphaproteobacteria</taxon>
        <taxon>Rhodobacterales</taxon>
        <taxon>Paracoccaceae</taxon>
        <taxon>Paracoccus</taxon>
    </lineage>
</organism>
<reference evidence="2" key="1">
    <citation type="submission" date="2016-10" db="EMBL/GenBank/DDBJ databases">
        <authorList>
            <person name="Varghese N."/>
            <person name="Submissions S."/>
        </authorList>
    </citation>
    <scope>NUCLEOTIDE SEQUENCE [LARGE SCALE GENOMIC DNA]</scope>
    <source>
        <strain evidence="2">DSM 11593</strain>
    </source>
</reference>
<proteinExistence type="predicted"/>
<sequence>MATFTIKRGDTAPALRYALLPETVDLTGASVVLVMDGGARLPAQIISPSPPVVQYDWQPGDTDRTGLRRAEFEVTHLDGAVETFPNAGYLLVQITEDLG</sequence>
<dbReference type="AlphaFoldDB" id="A0A1H6N6A9"/>
<dbReference type="STRING" id="65735.SAMN04488075_2885"/>
<accession>A0A1H6N6A9</accession>
<dbReference type="EMBL" id="FNXG01000006">
    <property type="protein sequence ID" value="SEI10260.1"/>
    <property type="molecule type" value="Genomic_DNA"/>
</dbReference>
<name>A0A1H6N6A9_9RHOB</name>
<evidence type="ECO:0000313" key="1">
    <source>
        <dbReference type="EMBL" id="SEI10260.1"/>
    </source>
</evidence>
<dbReference type="RefSeq" id="WP_090848796.1">
    <property type="nucleotide sequence ID" value="NZ_FNXG01000006.1"/>
</dbReference>
<gene>
    <name evidence="1" type="ORF">SAMN04488075_2885</name>
</gene>
<keyword evidence="2" id="KW-1185">Reference proteome</keyword>
<evidence type="ECO:0000313" key="2">
    <source>
        <dbReference type="Proteomes" id="UP000199125"/>
    </source>
</evidence>
<protein>
    <submittedName>
        <fullName evidence="1">Uncharacterized protein</fullName>
    </submittedName>
</protein>
<dbReference type="OrthoDB" id="7861072at2"/>